<sequence>MYILILLLVYTIYKSLCHKNGVNVFRSTCLLNKSKENHKRPAMTDFSSASSTISSDYGSWITAPSETGNFNETCLSLSVRFKVEKCDKEKVKSLYEPIFSLIDENSDLFTFDDSDNGEKSIKDQIPSVTVSSLALMVFHKENYVTEKQQSVKMVKECLKKPPWVLHHTDSTTRGSIHPYPFNNLDYYSCSSNLPLLALRQVHYGKEIIRIVRFVSHKNWQDQINFYSLVIAQNATIIRNDFCLFILKSTKNTKFQLHFALKKAPDKVKVSKVNDCSVQFSVDKIGHLVPLLPKTANQISENLWLSNDLDDNEILFSTVAGSTWSSRISLSHVSASVDHVSRGENNDDDDDDDNDNEPGRRGIDRKDYETASVLSKTPSSISITQSELSTLCHHIEPKRPVKLTKTLVRSIRDSREQMKRIREGDSGVDSPNRAPSTARSLTPCSATSSKCSDKLSPRVFLNEPSQKVVQGLKGFYV</sequence>
<dbReference type="OrthoDB" id="10023686at2759"/>
<dbReference type="InterPro" id="IPR029380">
    <property type="entry name" value="FAM124"/>
</dbReference>
<dbReference type="EMBL" id="CAJFCJ010000001">
    <property type="protein sequence ID" value="CAD5111575.1"/>
    <property type="molecule type" value="Genomic_DNA"/>
</dbReference>
<dbReference type="PANTHER" id="PTHR14715">
    <property type="entry name" value="FAM124 DOMAIN-CONTAINING PROTEIN-RELATED"/>
    <property type="match status" value="1"/>
</dbReference>
<reference evidence="5 6" key="1">
    <citation type="submission" date="2020-08" db="EMBL/GenBank/DDBJ databases">
        <authorList>
            <person name="Hejnol A."/>
        </authorList>
    </citation>
    <scope>NUCLEOTIDE SEQUENCE [LARGE SCALE GENOMIC DNA]</scope>
</reference>
<feature type="domain" description="FAM124" evidence="4">
    <location>
        <begin position="78"/>
        <end position="315"/>
    </location>
</feature>
<feature type="signal peptide" evidence="3">
    <location>
        <begin position="1"/>
        <end position="17"/>
    </location>
</feature>
<keyword evidence="3" id="KW-0732">Signal</keyword>
<evidence type="ECO:0000259" key="4">
    <source>
        <dbReference type="Pfam" id="PF15067"/>
    </source>
</evidence>
<feature type="compositionally biased region" description="Acidic residues" evidence="2">
    <location>
        <begin position="345"/>
        <end position="355"/>
    </location>
</feature>
<dbReference type="PANTHER" id="PTHR14715:SF6">
    <property type="entry name" value="FAM124 DOMAIN-CONTAINING PROTEIN"/>
    <property type="match status" value="1"/>
</dbReference>
<dbReference type="InterPro" id="IPR046365">
    <property type="entry name" value="FAM124_dom"/>
</dbReference>
<evidence type="ECO:0000256" key="2">
    <source>
        <dbReference type="SAM" id="MobiDB-lite"/>
    </source>
</evidence>
<accession>A0A7I8V5Y1</accession>
<evidence type="ECO:0000313" key="6">
    <source>
        <dbReference type="Proteomes" id="UP000549394"/>
    </source>
</evidence>
<feature type="chain" id="PRO_5029537006" evidence="3">
    <location>
        <begin position="18"/>
        <end position="476"/>
    </location>
</feature>
<feature type="compositionally biased region" description="Polar residues" evidence="2">
    <location>
        <begin position="432"/>
        <end position="449"/>
    </location>
</feature>
<comment type="caution">
    <text evidence="5">The sequence shown here is derived from an EMBL/GenBank/DDBJ whole genome shotgun (WGS) entry which is preliminary data.</text>
</comment>
<name>A0A7I8V5Y1_9ANNE</name>
<evidence type="ECO:0000256" key="1">
    <source>
        <dbReference type="ARBA" id="ARBA00006440"/>
    </source>
</evidence>
<feature type="region of interest" description="Disordered" evidence="2">
    <location>
        <begin position="417"/>
        <end position="451"/>
    </location>
</feature>
<gene>
    <name evidence="5" type="ORF">DGYR_LOCUS852</name>
</gene>
<proteinExistence type="inferred from homology"/>
<protein>
    <submittedName>
        <fullName evidence="5">DgyrCDS878</fullName>
    </submittedName>
</protein>
<organism evidence="5 6">
    <name type="scientific">Dimorphilus gyrociliatus</name>
    <dbReference type="NCBI Taxonomy" id="2664684"/>
    <lineage>
        <taxon>Eukaryota</taxon>
        <taxon>Metazoa</taxon>
        <taxon>Spiralia</taxon>
        <taxon>Lophotrochozoa</taxon>
        <taxon>Annelida</taxon>
        <taxon>Polychaeta</taxon>
        <taxon>Polychaeta incertae sedis</taxon>
        <taxon>Dinophilidae</taxon>
        <taxon>Dimorphilus</taxon>
    </lineage>
</organism>
<evidence type="ECO:0000256" key="3">
    <source>
        <dbReference type="SAM" id="SignalP"/>
    </source>
</evidence>
<keyword evidence="6" id="KW-1185">Reference proteome</keyword>
<dbReference type="AlphaFoldDB" id="A0A7I8V5Y1"/>
<evidence type="ECO:0000313" key="5">
    <source>
        <dbReference type="EMBL" id="CAD5111575.1"/>
    </source>
</evidence>
<comment type="similarity">
    <text evidence="1">Belongs to the FAM124 family.</text>
</comment>
<dbReference type="Proteomes" id="UP000549394">
    <property type="component" value="Unassembled WGS sequence"/>
</dbReference>
<dbReference type="Pfam" id="PF15067">
    <property type="entry name" value="FAM124"/>
    <property type="match status" value="1"/>
</dbReference>
<feature type="region of interest" description="Disordered" evidence="2">
    <location>
        <begin position="338"/>
        <end position="366"/>
    </location>
</feature>
<feature type="compositionally biased region" description="Basic and acidic residues" evidence="2">
    <location>
        <begin position="356"/>
        <end position="366"/>
    </location>
</feature>